<keyword evidence="3" id="KW-1185">Reference proteome</keyword>
<proteinExistence type="predicted"/>
<organism evidence="2 3">
    <name type="scientific">Pleuronectes platessa</name>
    <name type="common">European plaice</name>
    <dbReference type="NCBI Taxonomy" id="8262"/>
    <lineage>
        <taxon>Eukaryota</taxon>
        <taxon>Metazoa</taxon>
        <taxon>Chordata</taxon>
        <taxon>Craniata</taxon>
        <taxon>Vertebrata</taxon>
        <taxon>Euteleostomi</taxon>
        <taxon>Actinopterygii</taxon>
        <taxon>Neopterygii</taxon>
        <taxon>Teleostei</taxon>
        <taxon>Neoteleostei</taxon>
        <taxon>Acanthomorphata</taxon>
        <taxon>Carangaria</taxon>
        <taxon>Pleuronectiformes</taxon>
        <taxon>Pleuronectoidei</taxon>
        <taxon>Pleuronectidae</taxon>
        <taxon>Pleuronectes</taxon>
    </lineage>
</organism>
<accession>A0A9N7ZA64</accession>
<evidence type="ECO:0000313" key="2">
    <source>
        <dbReference type="EMBL" id="CAB1456795.1"/>
    </source>
</evidence>
<evidence type="ECO:0000313" key="3">
    <source>
        <dbReference type="Proteomes" id="UP001153269"/>
    </source>
</evidence>
<evidence type="ECO:0000256" key="1">
    <source>
        <dbReference type="SAM" id="MobiDB-lite"/>
    </source>
</evidence>
<sequence>MRNHNRWWDVMRLVFPQRSRLNSSGLLLHYSTLMLTPPAGSQCRLSQQHPPPWGQQGGGGASSADNTPHPRRKHGFPINEAQIRCSHTAESEVRGPVRRHVSESRVKTEE</sequence>
<name>A0A9N7ZA64_PLEPL</name>
<dbReference type="Proteomes" id="UP001153269">
    <property type="component" value="Unassembled WGS sequence"/>
</dbReference>
<dbReference type="EMBL" id="CADEAL010004312">
    <property type="protein sequence ID" value="CAB1456795.1"/>
    <property type="molecule type" value="Genomic_DNA"/>
</dbReference>
<comment type="caution">
    <text evidence="2">The sequence shown here is derived from an EMBL/GenBank/DDBJ whole genome shotgun (WGS) entry which is preliminary data.</text>
</comment>
<feature type="compositionally biased region" description="Basic and acidic residues" evidence="1">
    <location>
        <begin position="87"/>
        <end position="110"/>
    </location>
</feature>
<reference evidence="2" key="1">
    <citation type="submission" date="2020-03" db="EMBL/GenBank/DDBJ databases">
        <authorList>
            <person name="Weist P."/>
        </authorList>
    </citation>
    <scope>NUCLEOTIDE SEQUENCE</scope>
</reference>
<feature type="region of interest" description="Disordered" evidence="1">
    <location>
        <begin position="38"/>
        <end position="110"/>
    </location>
</feature>
<protein>
    <submittedName>
        <fullName evidence="2">Uncharacterized protein</fullName>
    </submittedName>
</protein>
<dbReference type="AlphaFoldDB" id="A0A9N7ZA64"/>
<gene>
    <name evidence="2" type="ORF">PLEPLA_LOCUS44589</name>
</gene>